<evidence type="ECO:0000256" key="5">
    <source>
        <dbReference type="ARBA" id="ARBA00022837"/>
    </source>
</evidence>
<dbReference type="PANTHER" id="PTHR11972:SF153">
    <property type="entry name" value="SUPEROXIDE-GENERATING NADPH OXIDASE HEAVY CHAIN SUBUNIT A"/>
    <property type="match status" value="1"/>
</dbReference>
<evidence type="ECO:0000256" key="8">
    <source>
        <dbReference type="ARBA" id="ARBA00022989"/>
    </source>
</evidence>
<feature type="transmembrane region" description="Helical" evidence="13">
    <location>
        <begin position="328"/>
        <end position="346"/>
    </location>
</feature>
<dbReference type="InterPro" id="IPR013130">
    <property type="entry name" value="Fe3_Rdtase_TM_dom"/>
</dbReference>
<keyword evidence="4" id="KW-0274">FAD</keyword>
<dbReference type="GO" id="GO:0016175">
    <property type="term" value="F:superoxide-generating NAD(P)H oxidase activity"/>
    <property type="evidence" value="ECO:0007669"/>
    <property type="project" value="TreeGrafter"/>
</dbReference>
<dbReference type="CDD" id="cd06186">
    <property type="entry name" value="NOX_Duox_like_FAD_NADP"/>
    <property type="match status" value="1"/>
</dbReference>
<evidence type="ECO:0000313" key="16">
    <source>
        <dbReference type="EMBL" id="KAF2171030.1"/>
    </source>
</evidence>
<keyword evidence="11 13" id="KW-0472">Membrane</keyword>
<dbReference type="EMBL" id="ML993584">
    <property type="protein sequence ID" value="KAF2171030.1"/>
    <property type="molecule type" value="Genomic_DNA"/>
</dbReference>
<dbReference type="SFLD" id="SFLDG01169">
    <property type="entry name" value="NADPH_oxidase_subgroup_(NOX)"/>
    <property type="match status" value="1"/>
</dbReference>
<keyword evidence="8 13" id="KW-1133">Transmembrane helix</keyword>
<dbReference type="PROSITE" id="PS00018">
    <property type="entry name" value="EF_HAND_1"/>
    <property type="match status" value="1"/>
</dbReference>
<dbReference type="InterPro" id="IPR011992">
    <property type="entry name" value="EF-hand-dom_pair"/>
</dbReference>
<keyword evidence="17" id="KW-1185">Reference proteome</keyword>
<feature type="region of interest" description="Disordered" evidence="12">
    <location>
        <begin position="115"/>
        <end position="135"/>
    </location>
</feature>
<evidence type="ECO:0000256" key="7">
    <source>
        <dbReference type="ARBA" id="ARBA00022982"/>
    </source>
</evidence>
<dbReference type="Gene3D" id="2.40.30.10">
    <property type="entry name" value="Translation factors"/>
    <property type="match status" value="1"/>
</dbReference>
<dbReference type="InterPro" id="IPR017938">
    <property type="entry name" value="Riboflavin_synthase-like_b-brl"/>
</dbReference>
<feature type="compositionally biased region" description="Basic and acidic residues" evidence="12">
    <location>
        <begin position="540"/>
        <end position="556"/>
    </location>
</feature>
<dbReference type="Pfam" id="PF01794">
    <property type="entry name" value="Ferric_reduct"/>
    <property type="match status" value="1"/>
</dbReference>
<evidence type="ECO:0000256" key="13">
    <source>
        <dbReference type="SAM" id="Phobius"/>
    </source>
</evidence>
<feature type="region of interest" description="Disordered" evidence="12">
    <location>
        <begin position="506"/>
        <end position="556"/>
    </location>
</feature>
<evidence type="ECO:0000256" key="6">
    <source>
        <dbReference type="ARBA" id="ARBA00022857"/>
    </source>
</evidence>
<proteinExistence type="predicted"/>
<dbReference type="InterPro" id="IPR013121">
    <property type="entry name" value="Fe_red_NAD-bd_6"/>
</dbReference>
<dbReference type="InterPro" id="IPR000778">
    <property type="entry name" value="Cyt_b245_heavy_chain"/>
</dbReference>
<keyword evidence="7" id="KW-0249">Electron transport</keyword>
<feature type="transmembrane region" description="Helical" evidence="13">
    <location>
        <begin position="191"/>
        <end position="216"/>
    </location>
</feature>
<dbReference type="InterPro" id="IPR018247">
    <property type="entry name" value="EF_Hand_1_Ca_BS"/>
</dbReference>
<evidence type="ECO:0000256" key="11">
    <source>
        <dbReference type="ARBA" id="ARBA00023136"/>
    </source>
</evidence>
<dbReference type="Proteomes" id="UP000799537">
    <property type="component" value="Unassembled WGS sequence"/>
</dbReference>
<dbReference type="InterPro" id="IPR013112">
    <property type="entry name" value="FAD-bd_8"/>
</dbReference>
<evidence type="ECO:0000256" key="10">
    <source>
        <dbReference type="ARBA" id="ARBA00023065"/>
    </source>
</evidence>
<keyword evidence="6" id="KW-0521">NADP</keyword>
<dbReference type="GO" id="GO:0043020">
    <property type="term" value="C:NADPH oxidase complex"/>
    <property type="evidence" value="ECO:0007669"/>
    <property type="project" value="TreeGrafter"/>
</dbReference>
<evidence type="ECO:0000256" key="9">
    <source>
        <dbReference type="ARBA" id="ARBA00023002"/>
    </source>
</evidence>
<dbReference type="SUPFAM" id="SSF52343">
    <property type="entry name" value="Ferredoxin reductase-like, C-terminal NADP-linked domain"/>
    <property type="match status" value="1"/>
</dbReference>
<dbReference type="Pfam" id="PF08022">
    <property type="entry name" value="FAD_binding_8"/>
    <property type="match status" value="1"/>
</dbReference>
<feature type="compositionally biased region" description="Basic and acidic residues" evidence="12">
    <location>
        <begin position="126"/>
        <end position="135"/>
    </location>
</feature>
<gene>
    <name evidence="16" type="ORF">M409DRAFT_19003</name>
</gene>
<keyword evidence="9" id="KW-0560">Oxidoreductase</keyword>
<evidence type="ECO:0000256" key="12">
    <source>
        <dbReference type="SAM" id="MobiDB-lite"/>
    </source>
</evidence>
<dbReference type="Gene3D" id="1.10.238.10">
    <property type="entry name" value="EF-hand"/>
    <property type="match status" value="1"/>
</dbReference>
<dbReference type="AlphaFoldDB" id="A0A6A6CXX3"/>
<dbReference type="GeneID" id="54558009"/>
<dbReference type="Gene3D" id="3.40.50.80">
    <property type="entry name" value="Nucleotide-binding domain of ferredoxin-NADP reductase (FNR) module"/>
    <property type="match status" value="1"/>
</dbReference>
<dbReference type="SUPFAM" id="SSF47473">
    <property type="entry name" value="EF-hand"/>
    <property type="match status" value="1"/>
</dbReference>
<evidence type="ECO:0000259" key="15">
    <source>
        <dbReference type="PROSITE" id="PS51384"/>
    </source>
</evidence>
<protein>
    <recommendedName>
        <fullName evidence="18">FAD-binding FR-type domain-containing protein</fullName>
    </recommendedName>
</protein>
<reference evidence="16" key="1">
    <citation type="journal article" date="2020" name="Stud. Mycol.">
        <title>101 Dothideomycetes genomes: a test case for predicting lifestyles and emergence of pathogens.</title>
        <authorList>
            <person name="Haridas S."/>
            <person name="Albert R."/>
            <person name="Binder M."/>
            <person name="Bloem J."/>
            <person name="Labutti K."/>
            <person name="Salamov A."/>
            <person name="Andreopoulos B."/>
            <person name="Baker S."/>
            <person name="Barry K."/>
            <person name="Bills G."/>
            <person name="Bluhm B."/>
            <person name="Cannon C."/>
            <person name="Castanera R."/>
            <person name="Culley D."/>
            <person name="Daum C."/>
            <person name="Ezra D."/>
            <person name="Gonzalez J."/>
            <person name="Henrissat B."/>
            <person name="Kuo A."/>
            <person name="Liang C."/>
            <person name="Lipzen A."/>
            <person name="Lutzoni F."/>
            <person name="Magnuson J."/>
            <person name="Mondo S."/>
            <person name="Nolan M."/>
            <person name="Ohm R."/>
            <person name="Pangilinan J."/>
            <person name="Park H.-J."/>
            <person name="Ramirez L."/>
            <person name="Alfaro M."/>
            <person name="Sun H."/>
            <person name="Tritt A."/>
            <person name="Yoshinaga Y."/>
            <person name="Zwiers L.-H."/>
            <person name="Turgeon B."/>
            <person name="Goodwin S."/>
            <person name="Spatafora J."/>
            <person name="Crous P."/>
            <person name="Grigoriev I."/>
        </authorList>
    </citation>
    <scope>NUCLEOTIDE SEQUENCE</scope>
    <source>
        <strain evidence="16">ATCC 36951</strain>
    </source>
</reference>
<sequence>MENPPPLLLHSLEPVLTNDFIPLSDDEINAFFDDLDRDKDGYVTFEEIEKKLHEVHEELAPTLQRHHLLHPDRRDPEKHLGHSEADEHVFLCGLLPDCSAKINRTDFVESIRKLQVPSQKQTDSNTQDKEDQNQEHRLPFRRRLRAYLAVHGPNIAFTTFVVALQLGIGLWQMVIYIKNPLARAALGWGVILAKACAGVFYPTLVFMLLSMSRHLATFLRRNYALSRFINWDFHQKFHIYMSICGLFFASLHAIGHLTGSMLYGSRPSHQDAVARYLGPNSVPRPYIVYVRSLPGWTGITALGLFWIISLLSMPFIRKRYYEIFQLGHLLMFPMIGLLCAHGTAALLQAPMLGYWLAFPALLVILERSWRVIRGFIRVPATMKIMVDDDVVVLTCKHPRGKDWKYSAGQYILLQVPKISLFQWHPFTISSCRGDELQVHIKVDGDWTQKLRDKLPDNENIHVGVDGPFGAPAQRFYDYDYSIIVGGGIGITPFSAVLTDLEEHYSQERDPWEQRRRSRSMSRPGSRSRRTSQATTPVGSRNDRNEKDTMPRRPRNPERRVDFHWTVREKNNLLWFSDLLNRAIVRAEPLARQSKLDLNINTHITAKRKNISTHVFRYLLDGYRTSAAPYSALTGLKQRSHFGRPDFDAILEKHFNDLVDDGIRDKKVGVFYCGAPVVGEILSDKCHELTAKARDMGLRIRYDFLMEVFG</sequence>
<evidence type="ECO:0000313" key="17">
    <source>
        <dbReference type="Proteomes" id="UP000799537"/>
    </source>
</evidence>
<comment type="subcellular location">
    <subcellularLocation>
        <location evidence="1">Membrane</location>
        <topology evidence="1">Multi-pass membrane protein</topology>
    </subcellularLocation>
</comment>
<dbReference type="SMART" id="SM00054">
    <property type="entry name" value="EFh"/>
    <property type="match status" value="1"/>
</dbReference>
<dbReference type="PANTHER" id="PTHR11972">
    <property type="entry name" value="NADPH OXIDASE"/>
    <property type="match status" value="1"/>
</dbReference>
<keyword evidence="3 13" id="KW-0812">Transmembrane</keyword>
<dbReference type="SUPFAM" id="SSF63380">
    <property type="entry name" value="Riboflavin synthase domain-like"/>
    <property type="match status" value="1"/>
</dbReference>
<evidence type="ECO:0000259" key="14">
    <source>
        <dbReference type="PROSITE" id="PS50222"/>
    </source>
</evidence>
<keyword evidence="2" id="KW-0285">Flavoprotein</keyword>
<feature type="transmembrane region" description="Helical" evidence="13">
    <location>
        <begin position="237"/>
        <end position="257"/>
    </location>
</feature>
<feature type="transmembrane region" description="Helical" evidence="13">
    <location>
        <begin position="146"/>
        <end position="171"/>
    </location>
</feature>
<feature type="transmembrane region" description="Helical" evidence="13">
    <location>
        <begin position="293"/>
        <end position="316"/>
    </location>
</feature>
<dbReference type="OrthoDB" id="167398at2759"/>
<dbReference type="InterPro" id="IPR050369">
    <property type="entry name" value="RBOH/FRE"/>
</dbReference>
<dbReference type="Pfam" id="PF08030">
    <property type="entry name" value="NAD_binding_6"/>
    <property type="match status" value="1"/>
</dbReference>
<accession>A0A6A6CXX3</accession>
<keyword evidence="10" id="KW-0813">Transport</keyword>
<feature type="domain" description="FAD-binding FR-type" evidence="15">
    <location>
        <begin position="373"/>
        <end position="474"/>
    </location>
</feature>
<dbReference type="PROSITE" id="PS51384">
    <property type="entry name" value="FAD_FR"/>
    <property type="match status" value="1"/>
</dbReference>
<name>A0A6A6CXX3_ZASCE</name>
<keyword evidence="10" id="KW-0406">Ion transport</keyword>
<keyword evidence="5" id="KW-0106">Calcium</keyword>
<organism evidence="16 17">
    <name type="scientific">Zasmidium cellare ATCC 36951</name>
    <dbReference type="NCBI Taxonomy" id="1080233"/>
    <lineage>
        <taxon>Eukaryota</taxon>
        <taxon>Fungi</taxon>
        <taxon>Dikarya</taxon>
        <taxon>Ascomycota</taxon>
        <taxon>Pezizomycotina</taxon>
        <taxon>Dothideomycetes</taxon>
        <taxon>Dothideomycetidae</taxon>
        <taxon>Mycosphaerellales</taxon>
        <taxon>Mycosphaerellaceae</taxon>
        <taxon>Zasmidium</taxon>
    </lineage>
</organism>
<dbReference type="InterPro" id="IPR002048">
    <property type="entry name" value="EF_hand_dom"/>
</dbReference>
<evidence type="ECO:0000256" key="1">
    <source>
        <dbReference type="ARBA" id="ARBA00004141"/>
    </source>
</evidence>
<feature type="compositionally biased region" description="Polar residues" evidence="12">
    <location>
        <begin position="116"/>
        <end position="125"/>
    </location>
</feature>
<feature type="compositionally biased region" description="Basic residues" evidence="12">
    <location>
        <begin position="515"/>
        <end position="529"/>
    </location>
</feature>
<evidence type="ECO:0000256" key="3">
    <source>
        <dbReference type="ARBA" id="ARBA00022692"/>
    </source>
</evidence>
<feature type="domain" description="EF-hand" evidence="14">
    <location>
        <begin position="23"/>
        <end position="58"/>
    </location>
</feature>
<evidence type="ECO:0008006" key="18">
    <source>
        <dbReference type="Google" id="ProtNLM"/>
    </source>
</evidence>
<dbReference type="InterPro" id="IPR017927">
    <property type="entry name" value="FAD-bd_FR_type"/>
</dbReference>
<dbReference type="GO" id="GO:0042554">
    <property type="term" value="P:superoxide anion generation"/>
    <property type="evidence" value="ECO:0007669"/>
    <property type="project" value="TreeGrafter"/>
</dbReference>
<dbReference type="PROSITE" id="PS50222">
    <property type="entry name" value="EF_HAND_2"/>
    <property type="match status" value="1"/>
</dbReference>
<dbReference type="InterPro" id="IPR039261">
    <property type="entry name" value="FNR_nucleotide-bd"/>
</dbReference>
<dbReference type="PRINTS" id="PR00466">
    <property type="entry name" value="GP91PHOX"/>
</dbReference>
<evidence type="ECO:0000256" key="4">
    <source>
        <dbReference type="ARBA" id="ARBA00022827"/>
    </source>
</evidence>
<evidence type="ECO:0000256" key="2">
    <source>
        <dbReference type="ARBA" id="ARBA00022630"/>
    </source>
</evidence>
<dbReference type="RefSeq" id="XP_033671919.1">
    <property type="nucleotide sequence ID" value="XM_033804737.1"/>
</dbReference>
<dbReference type="GO" id="GO:0006811">
    <property type="term" value="P:monoatomic ion transport"/>
    <property type="evidence" value="ECO:0007669"/>
    <property type="project" value="UniProtKB-KW"/>
</dbReference>
<dbReference type="GO" id="GO:0006952">
    <property type="term" value="P:defense response"/>
    <property type="evidence" value="ECO:0007669"/>
    <property type="project" value="TreeGrafter"/>
</dbReference>
<dbReference type="GO" id="GO:0005509">
    <property type="term" value="F:calcium ion binding"/>
    <property type="evidence" value="ECO:0007669"/>
    <property type="project" value="InterPro"/>
</dbReference>